<sequence>MPTLSYNVWLEKSAELLKARPSTTRITTKYKVLDPSAVSKKSLKRKAAGEDGETADPAVPKGELTLKAFDPESGVCLKYKTIKAAEVGRLIAGLGSLGRDMAALPAIAKGKSGVVADQETGVNTPVTEAPPKDKESKPAAAEGKAGGNKKKKKGKK</sequence>
<keyword evidence="4" id="KW-1185">Reference proteome</keyword>
<dbReference type="GO" id="GO:0006614">
    <property type="term" value="P:SRP-dependent cotranslational protein targeting to membrane"/>
    <property type="evidence" value="ECO:0007669"/>
    <property type="project" value="InterPro"/>
</dbReference>
<dbReference type="Proteomes" id="UP000799640">
    <property type="component" value="Unassembled WGS sequence"/>
</dbReference>
<dbReference type="InterPro" id="IPR039432">
    <property type="entry name" value="SRP9_dom"/>
</dbReference>
<gene>
    <name evidence="3" type="ORF">EJ06DRAFT_479511</name>
</gene>
<dbReference type="EMBL" id="ML996699">
    <property type="protein sequence ID" value="KAF2398617.1"/>
    <property type="molecule type" value="Genomic_DNA"/>
</dbReference>
<evidence type="ECO:0000313" key="4">
    <source>
        <dbReference type="Proteomes" id="UP000799640"/>
    </source>
</evidence>
<evidence type="ECO:0000256" key="1">
    <source>
        <dbReference type="SAM" id="MobiDB-lite"/>
    </source>
</evidence>
<proteinExistence type="predicted"/>
<dbReference type="PANTHER" id="PTHR12834:SF12">
    <property type="entry name" value="SIGNAL RECOGNITION PARTICLE 9 KDA PROTEIN"/>
    <property type="match status" value="1"/>
</dbReference>
<evidence type="ECO:0000313" key="3">
    <source>
        <dbReference type="EMBL" id="KAF2398617.1"/>
    </source>
</evidence>
<dbReference type="OrthoDB" id="5419752at2759"/>
<dbReference type="PANTHER" id="PTHR12834">
    <property type="entry name" value="SIGNAL RECOGNITION PARTICLE 9 KDA PROTEIN"/>
    <property type="match status" value="1"/>
</dbReference>
<evidence type="ECO:0000259" key="2">
    <source>
        <dbReference type="Pfam" id="PF05486"/>
    </source>
</evidence>
<dbReference type="AlphaFoldDB" id="A0A6G1HS00"/>
<dbReference type="GO" id="GO:0005786">
    <property type="term" value="C:signal recognition particle, endoplasmic reticulum targeting"/>
    <property type="evidence" value="ECO:0007669"/>
    <property type="project" value="TreeGrafter"/>
</dbReference>
<accession>A0A6G1HS00</accession>
<protein>
    <recommendedName>
        <fullName evidence="2">SRP9 domain-containing protein</fullName>
    </recommendedName>
</protein>
<dbReference type="InterPro" id="IPR039914">
    <property type="entry name" value="SRP9-like"/>
</dbReference>
<feature type="domain" description="SRP9" evidence="2">
    <location>
        <begin position="7"/>
        <end position="101"/>
    </location>
</feature>
<feature type="region of interest" description="Disordered" evidence="1">
    <location>
        <begin position="113"/>
        <end position="156"/>
    </location>
</feature>
<name>A0A6G1HS00_9PEZI</name>
<dbReference type="Pfam" id="PF05486">
    <property type="entry name" value="SRP9-21"/>
    <property type="match status" value="1"/>
</dbReference>
<feature type="compositionally biased region" description="Basic residues" evidence="1">
    <location>
        <begin position="147"/>
        <end position="156"/>
    </location>
</feature>
<organism evidence="3 4">
    <name type="scientific">Trichodelitschia bisporula</name>
    <dbReference type="NCBI Taxonomy" id="703511"/>
    <lineage>
        <taxon>Eukaryota</taxon>
        <taxon>Fungi</taxon>
        <taxon>Dikarya</taxon>
        <taxon>Ascomycota</taxon>
        <taxon>Pezizomycotina</taxon>
        <taxon>Dothideomycetes</taxon>
        <taxon>Dothideomycetes incertae sedis</taxon>
        <taxon>Phaeotrichales</taxon>
        <taxon>Phaeotrichaceae</taxon>
        <taxon>Trichodelitschia</taxon>
    </lineage>
</organism>
<reference evidence="3" key="1">
    <citation type="journal article" date="2020" name="Stud. Mycol.">
        <title>101 Dothideomycetes genomes: a test case for predicting lifestyles and emergence of pathogens.</title>
        <authorList>
            <person name="Haridas S."/>
            <person name="Albert R."/>
            <person name="Binder M."/>
            <person name="Bloem J."/>
            <person name="Labutti K."/>
            <person name="Salamov A."/>
            <person name="Andreopoulos B."/>
            <person name="Baker S."/>
            <person name="Barry K."/>
            <person name="Bills G."/>
            <person name="Bluhm B."/>
            <person name="Cannon C."/>
            <person name="Castanera R."/>
            <person name="Culley D."/>
            <person name="Daum C."/>
            <person name="Ezra D."/>
            <person name="Gonzalez J."/>
            <person name="Henrissat B."/>
            <person name="Kuo A."/>
            <person name="Liang C."/>
            <person name="Lipzen A."/>
            <person name="Lutzoni F."/>
            <person name="Magnuson J."/>
            <person name="Mondo S."/>
            <person name="Nolan M."/>
            <person name="Ohm R."/>
            <person name="Pangilinan J."/>
            <person name="Park H.-J."/>
            <person name="Ramirez L."/>
            <person name="Alfaro M."/>
            <person name="Sun H."/>
            <person name="Tritt A."/>
            <person name="Yoshinaga Y."/>
            <person name="Zwiers L.-H."/>
            <person name="Turgeon B."/>
            <person name="Goodwin S."/>
            <person name="Spatafora J."/>
            <person name="Crous P."/>
            <person name="Grigoriev I."/>
        </authorList>
    </citation>
    <scope>NUCLEOTIDE SEQUENCE</scope>
    <source>
        <strain evidence="3">CBS 262.69</strain>
    </source>
</reference>